<reference evidence="2 3" key="1">
    <citation type="submission" date="2021-03" db="EMBL/GenBank/DDBJ databases">
        <title>Leishmania (Mundinia) martiniquensis Genome sequencing and assembly.</title>
        <authorList>
            <person name="Almutairi H."/>
            <person name="Gatherer D."/>
        </authorList>
    </citation>
    <scope>NUCLEOTIDE SEQUENCE [LARGE SCALE GENOMIC DNA]</scope>
    <source>
        <strain evidence="2">LSCM1</strain>
    </source>
</reference>
<dbReference type="KEGG" id="lmat:92514309"/>
<dbReference type="Proteomes" id="UP000673552">
    <property type="component" value="Chromosome 26"/>
</dbReference>
<dbReference type="GeneID" id="92514309"/>
<feature type="chain" id="PRO_5032283975" evidence="1">
    <location>
        <begin position="18"/>
        <end position="377"/>
    </location>
</feature>
<dbReference type="OrthoDB" id="260026at2759"/>
<evidence type="ECO:0000313" key="3">
    <source>
        <dbReference type="Proteomes" id="UP000673552"/>
    </source>
</evidence>
<accession>A0A836KN22</accession>
<keyword evidence="1" id="KW-0732">Signal</keyword>
<sequence length="377" mass="40679">MTSECFYLAALVTTAMTMTLSNVTFVPDGISTTVAGTSVVVRDIAPDWIQTSSMTISSTTKQLAVVVMDPILAHSTAIVTIGDSSTAFNADVNASIYGTFNISKTPHDDECRTKSFVMESCDMYMAVSGTLSASNELLEGRQNICDVVAQLADDLIAPAPFIQYPPAKDGASDISKSTYLMKYRLVNALSENTGLPVEAHFVRKNVLRVAVGSFVRTSILFDSSYDYDVEVLDAMGVVTRWAKEKLGISVDPQNRTTTRIPFRSGAVTIPTLRSIAHQAINENALATLRTRVPRGASVAYDVVINEFKCTLFNTVCSIPVMNGVEVMNTRFTGMGDIGSILGNTASASMDALLTDITTRAFKVVGSTFGDRIYLPLF</sequence>
<evidence type="ECO:0000313" key="2">
    <source>
        <dbReference type="EMBL" id="KAG5476570.1"/>
    </source>
</evidence>
<feature type="signal peptide" evidence="1">
    <location>
        <begin position="1"/>
        <end position="17"/>
    </location>
</feature>
<dbReference type="EMBL" id="JAFEUZ010000026">
    <property type="protein sequence ID" value="KAG5476570.1"/>
    <property type="molecule type" value="Genomic_DNA"/>
</dbReference>
<gene>
    <name evidence="2" type="ORF">LSCM1_04285</name>
</gene>
<evidence type="ECO:0000256" key="1">
    <source>
        <dbReference type="SAM" id="SignalP"/>
    </source>
</evidence>
<protein>
    <submittedName>
        <fullName evidence="2">Uncharacterized protein</fullName>
    </submittedName>
</protein>
<comment type="caution">
    <text evidence="2">The sequence shown here is derived from an EMBL/GenBank/DDBJ whole genome shotgun (WGS) entry which is preliminary data.</text>
</comment>
<keyword evidence="3" id="KW-1185">Reference proteome</keyword>
<name>A0A836KN22_9TRYP</name>
<organism evidence="2 3">
    <name type="scientific">Leishmania martiniquensis</name>
    <dbReference type="NCBI Taxonomy" id="1580590"/>
    <lineage>
        <taxon>Eukaryota</taxon>
        <taxon>Discoba</taxon>
        <taxon>Euglenozoa</taxon>
        <taxon>Kinetoplastea</taxon>
        <taxon>Metakinetoplastina</taxon>
        <taxon>Trypanosomatida</taxon>
        <taxon>Trypanosomatidae</taxon>
        <taxon>Leishmaniinae</taxon>
        <taxon>Leishmania</taxon>
    </lineage>
</organism>
<proteinExistence type="predicted"/>
<dbReference type="AlphaFoldDB" id="A0A836KN22"/>
<dbReference type="RefSeq" id="XP_067178028.1">
    <property type="nucleotide sequence ID" value="XM_067321797.1"/>
</dbReference>